<name>A0A4Z1PEN2_9PEZI</name>
<gene>
    <name evidence="2" type="ORF">E6O75_ATG00170</name>
</gene>
<accession>A0A4Z1PEN2</accession>
<feature type="chain" id="PRO_5021464926" evidence="1">
    <location>
        <begin position="22"/>
        <end position="87"/>
    </location>
</feature>
<proteinExistence type="predicted"/>
<keyword evidence="3" id="KW-1185">Reference proteome</keyword>
<dbReference type="Proteomes" id="UP000298493">
    <property type="component" value="Unassembled WGS sequence"/>
</dbReference>
<evidence type="ECO:0000256" key="1">
    <source>
        <dbReference type="SAM" id="SignalP"/>
    </source>
</evidence>
<organism evidence="2 3">
    <name type="scientific">Venturia nashicola</name>
    <dbReference type="NCBI Taxonomy" id="86259"/>
    <lineage>
        <taxon>Eukaryota</taxon>
        <taxon>Fungi</taxon>
        <taxon>Dikarya</taxon>
        <taxon>Ascomycota</taxon>
        <taxon>Pezizomycotina</taxon>
        <taxon>Dothideomycetes</taxon>
        <taxon>Pleosporomycetidae</taxon>
        <taxon>Venturiales</taxon>
        <taxon>Venturiaceae</taxon>
        <taxon>Venturia</taxon>
    </lineage>
</organism>
<keyword evidence="1" id="KW-0732">Signal</keyword>
<evidence type="ECO:0000313" key="2">
    <source>
        <dbReference type="EMBL" id="TID27403.1"/>
    </source>
</evidence>
<feature type="signal peptide" evidence="1">
    <location>
        <begin position="1"/>
        <end position="21"/>
    </location>
</feature>
<comment type="caution">
    <text evidence="2">The sequence shown here is derived from an EMBL/GenBank/DDBJ whole genome shotgun (WGS) entry which is preliminary data.</text>
</comment>
<protein>
    <submittedName>
        <fullName evidence="2">Uncharacterized protein</fullName>
    </submittedName>
</protein>
<evidence type="ECO:0000313" key="3">
    <source>
        <dbReference type="Proteomes" id="UP000298493"/>
    </source>
</evidence>
<dbReference type="AlphaFoldDB" id="A0A4Z1PEN2"/>
<reference evidence="2 3" key="1">
    <citation type="submission" date="2019-04" db="EMBL/GenBank/DDBJ databases">
        <title>High contiguity whole genome sequence and gene annotation resource for two Venturia nashicola isolates.</title>
        <authorList>
            <person name="Prokchorchik M."/>
            <person name="Won K."/>
            <person name="Lee Y."/>
            <person name="Choi E.D."/>
            <person name="Segonzac C."/>
            <person name="Sohn K.H."/>
        </authorList>
    </citation>
    <scope>NUCLEOTIDE SEQUENCE [LARGE SCALE GENOMIC DNA]</scope>
    <source>
        <strain evidence="2 3">PRI2</strain>
    </source>
</reference>
<dbReference type="EMBL" id="SNSC02000001">
    <property type="protein sequence ID" value="TID27403.1"/>
    <property type="molecule type" value="Genomic_DNA"/>
</dbReference>
<sequence length="87" mass="9459">MQFSSITAVLLNLVLLQGVAAQSCQRPSNAVKLKSCAEHRLYAPNPLDNCTNCVKPPQPPPNMAVCDDTGMLYCFRDGGVPQRKKPT</sequence>